<evidence type="ECO:0000313" key="1">
    <source>
        <dbReference type="EMBL" id="JAH01514.1"/>
    </source>
</evidence>
<accession>A0A0E9PAH5</accession>
<protein>
    <submittedName>
        <fullName evidence="1">Uncharacterized protein</fullName>
    </submittedName>
</protein>
<reference evidence="1" key="1">
    <citation type="submission" date="2014-11" db="EMBL/GenBank/DDBJ databases">
        <authorList>
            <person name="Amaro Gonzalez C."/>
        </authorList>
    </citation>
    <scope>NUCLEOTIDE SEQUENCE</scope>
</reference>
<reference evidence="1" key="2">
    <citation type="journal article" date="2015" name="Fish Shellfish Immunol.">
        <title>Early steps in the European eel (Anguilla anguilla)-Vibrio vulnificus interaction in the gills: Role of the RtxA13 toxin.</title>
        <authorList>
            <person name="Callol A."/>
            <person name="Pajuelo D."/>
            <person name="Ebbesson L."/>
            <person name="Teles M."/>
            <person name="MacKenzie S."/>
            <person name="Amaro C."/>
        </authorList>
    </citation>
    <scope>NUCLEOTIDE SEQUENCE</scope>
</reference>
<proteinExistence type="predicted"/>
<dbReference type="AlphaFoldDB" id="A0A0E9PAH5"/>
<dbReference type="EMBL" id="GBXM01107063">
    <property type="protein sequence ID" value="JAH01514.1"/>
    <property type="molecule type" value="Transcribed_RNA"/>
</dbReference>
<name>A0A0E9PAH5_ANGAN</name>
<sequence length="50" mass="5601">MLFSKASPIGLMTTKLWTSTLLKRFFCVFPGLRGQLCVLSSLVVPLWTVL</sequence>
<organism evidence="1">
    <name type="scientific">Anguilla anguilla</name>
    <name type="common">European freshwater eel</name>
    <name type="synonym">Muraena anguilla</name>
    <dbReference type="NCBI Taxonomy" id="7936"/>
    <lineage>
        <taxon>Eukaryota</taxon>
        <taxon>Metazoa</taxon>
        <taxon>Chordata</taxon>
        <taxon>Craniata</taxon>
        <taxon>Vertebrata</taxon>
        <taxon>Euteleostomi</taxon>
        <taxon>Actinopterygii</taxon>
        <taxon>Neopterygii</taxon>
        <taxon>Teleostei</taxon>
        <taxon>Anguilliformes</taxon>
        <taxon>Anguillidae</taxon>
        <taxon>Anguilla</taxon>
    </lineage>
</organism>